<proteinExistence type="inferred from homology"/>
<reference evidence="9" key="1">
    <citation type="journal article" date="2019" name="Int. J. Syst. Evol. Microbiol.">
        <title>The Global Catalogue of Microorganisms (GCM) 10K type strain sequencing project: providing services to taxonomists for standard genome sequencing and annotation.</title>
        <authorList>
            <consortium name="The Broad Institute Genomics Platform"/>
            <consortium name="The Broad Institute Genome Sequencing Center for Infectious Disease"/>
            <person name="Wu L."/>
            <person name="Ma J."/>
        </authorList>
    </citation>
    <scope>NUCLEOTIDE SEQUENCE [LARGE SCALE GENOMIC DNA]</scope>
    <source>
        <strain evidence="9">CCM 2767</strain>
    </source>
</reference>
<evidence type="ECO:0000256" key="3">
    <source>
        <dbReference type="ARBA" id="ARBA00022558"/>
    </source>
</evidence>
<dbReference type="InterPro" id="IPR008707">
    <property type="entry name" value="B-propeller_PilY1"/>
</dbReference>
<dbReference type="EMBL" id="BMDI01000001">
    <property type="protein sequence ID" value="GGI18048.1"/>
    <property type="molecule type" value="Genomic_DNA"/>
</dbReference>
<evidence type="ECO:0000256" key="2">
    <source>
        <dbReference type="ARBA" id="ARBA00008387"/>
    </source>
</evidence>
<keyword evidence="3" id="KW-1029">Fimbrium biogenesis</keyword>
<evidence type="ECO:0000256" key="1">
    <source>
        <dbReference type="ARBA" id="ARBA00004561"/>
    </source>
</evidence>
<dbReference type="RefSeq" id="WP_188380345.1">
    <property type="nucleotide sequence ID" value="NZ_BMDI01000001.1"/>
</dbReference>
<evidence type="ECO:0000313" key="8">
    <source>
        <dbReference type="EMBL" id="GGI18048.1"/>
    </source>
</evidence>
<dbReference type="AlphaFoldDB" id="A0A8J3AXH0"/>
<evidence type="ECO:0000256" key="4">
    <source>
        <dbReference type="ARBA" id="ARBA00022723"/>
    </source>
</evidence>
<keyword evidence="5" id="KW-0106">Calcium</keyword>
<dbReference type="Pfam" id="PF05567">
    <property type="entry name" value="T4P_PilY1"/>
    <property type="match status" value="1"/>
</dbReference>
<comment type="subcellular location">
    <subcellularLocation>
        <location evidence="1">Fimbrium</location>
    </subcellularLocation>
</comment>
<comment type="similarity">
    <text evidence="2">Belongs to the PilY1 family.</text>
</comment>
<organism evidence="8 9">
    <name type="scientific">Oxalicibacterium faecigallinarum</name>
    <dbReference type="NCBI Taxonomy" id="573741"/>
    <lineage>
        <taxon>Bacteria</taxon>
        <taxon>Pseudomonadati</taxon>
        <taxon>Pseudomonadota</taxon>
        <taxon>Betaproteobacteria</taxon>
        <taxon>Burkholderiales</taxon>
        <taxon>Oxalobacteraceae</taxon>
        <taxon>Oxalicibacterium</taxon>
    </lineage>
</organism>
<evidence type="ECO:0000256" key="5">
    <source>
        <dbReference type="ARBA" id="ARBA00022837"/>
    </source>
</evidence>
<sequence length="634" mass="67354">MSTVASHDLASAIYQGSVYRASLSGSLIKRESAGAGAATVWDAGTLLSQRVEPRQIFTANAQGNLVPFLWSDLDAMQRALLDRSSSTLPPDGLGERRVHYLHGARVDESGQPGGIFPRRDSIMGAVIHGLALRVGPPTGGVQTEAYRSFSQVHRDRRAVVYVGTAGGMLHAFDDASGKELFAYIPHAVVDSLPALTQGPRFGVVAVDGGMAAADVVANGEWRTVLVAGLGRSARGAAVLDITDPVQFGNPFKLLWEFTDRDDPDMGHMIGMPVIARFRTGSDRGVTQYAYFAMLASGVNNKRGSGSNALFLLSLDKKPSEAWKGGVNYFKFVTPAGEQSRANGMLELTSVAGADGAVEYAYAGDLQGNLWRFDFSAGLPWGKAKGETPDLLLVAQDALGQRQPIMQKPAIAFAPGGGMIVLFGTGRYLSRQDLDLASFSTQSFYAVLDRAGASTVQRDALVPRKLIKKNAGNSFALEGDGFVYGTSGSGKRGWYFDFPQSATTGERVLSASILSGADLVFHSMTPAPKQCDAPIATLYVLNTFSGLAADVRPSNASLSGGMSGSILLRSAGYHKTSTSDIPGRQSVKSRVQILTGDQPVLELELPGNVAPTFGRLSWRELVNWGDLQHSGSGQP</sequence>
<keyword evidence="9" id="KW-1185">Reference proteome</keyword>
<dbReference type="InterPro" id="IPR011047">
    <property type="entry name" value="Quinoprotein_ADH-like_sf"/>
</dbReference>
<accession>A0A8J3AXH0</accession>
<name>A0A8J3AXH0_9BURK</name>
<keyword evidence="4" id="KW-0479">Metal-binding</keyword>
<feature type="domain" description="PilY1 beta-propeller" evidence="7">
    <location>
        <begin position="144"/>
        <end position="455"/>
    </location>
</feature>
<gene>
    <name evidence="8" type="ORF">GCM10008066_12040</name>
</gene>
<protein>
    <recommendedName>
        <fullName evidence="7">PilY1 beta-propeller domain-containing protein</fullName>
    </recommendedName>
</protein>
<dbReference type="Proteomes" id="UP000642180">
    <property type="component" value="Unassembled WGS sequence"/>
</dbReference>
<evidence type="ECO:0000256" key="6">
    <source>
        <dbReference type="ARBA" id="ARBA00023263"/>
    </source>
</evidence>
<evidence type="ECO:0000259" key="7">
    <source>
        <dbReference type="Pfam" id="PF05567"/>
    </source>
</evidence>
<dbReference type="SUPFAM" id="SSF50998">
    <property type="entry name" value="Quinoprotein alcohol dehydrogenase-like"/>
    <property type="match status" value="1"/>
</dbReference>
<keyword evidence="6" id="KW-0281">Fimbrium</keyword>
<dbReference type="GO" id="GO:0009289">
    <property type="term" value="C:pilus"/>
    <property type="evidence" value="ECO:0007669"/>
    <property type="project" value="UniProtKB-SubCell"/>
</dbReference>
<evidence type="ECO:0000313" key="9">
    <source>
        <dbReference type="Proteomes" id="UP000642180"/>
    </source>
</evidence>
<dbReference type="GO" id="GO:0046872">
    <property type="term" value="F:metal ion binding"/>
    <property type="evidence" value="ECO:0007669"/>
    <property type="project" value="UniProtKB-KW"/>
</dbReference>
<comment type="caution">
    <text evidence="8">The sequence shown here is derived from an EMBL/GenBank/DDBJ whole genome shotgun (WGS) entry which is preliminary data.</text>
</comment>